<evidence type="ECO:0000256" key="7">
    <source>
        <dbReference type="ARBA" id="ARBA00023136"/>
    </source>
</evidence>
<dbReference type="STRING" id="1802200.A2812_01175"/>
<dbReference type="GO" id="GO:0008360">
    <property type="term" value="P:regulation of cell shape"/>
    <property type="evidence" value="ECO:0007669"/>
    <property type="project" value="UniProtKB-KW"/>
</dbReference>
<dbReference type="Gene3D" id="3.40.50.2000">
    <property type="entry name" value="Glycogen Phosphorylase B"/>
    <property type="match status" value="2"/>
</dbReference>
<reference evidence="13 14" key="1">
    <citation type="journal article" date="2016" name="Nat. Commun.">
        <title>Thousands of microbial genomes shed light on interconnected biogeochemical processes in an aquifer system.</title>
        <authorList>
            <person name="Anantharaman K."/>
            <person name="Brown C.T."/>
            <person name="Hug L.A."/>
            <person name="Sharon I."/>
            <person name="Castelle C.J."/>
            <person name="Probst A.J."/>
            <person name="Thomas B.C."/>
            <person name="Singh A."/>
            <person name="Wilkins M.J."/>
            <person name="Karaoz U."/>
            <person name="Brodie E.L."/>
            <person name="Williams K.H."/>
            <person name="Hubbard S.S."/>
            <person name="Banfield J.F."/>
        </authorList>
    </citation>
    <scope>NUCLEOTIDE SEQUENCE [LARGE SCALE GENOMIC DNA]</scope>
</reference>
<evidence type="ECO:0000256" key="4">
    <source>
        <dbReference type="ARBA" id="ARBA00022679"/>
    </source>
</evidence>
<feature type="binding site" evidence="10">
    <location>
        <position position="167"/>
    </location>
    <ligand>
        <name>UDP-N-acetyl-alpha-D-glucosamine</name>
        <dbReference type="ChEBI" id="CHEBI:57705"/>
    </ligand>
</feature>
<dbReference type="Pfam" id="PF03033">
    <property type="entry name" value="Glyco_transf_28"/>
    <property type="match status" value="1"/>
</dbReference>
<name>A0A1G2HRJ1_9BACT</name>
<evidence type="ECO:0000256" key="2">
    <source>
        <dbReference type="ARBA" id="ARBA00022618"/>
    </source>
</evidence>
<dbReference type="Proteomes" id="UP000177190">
    <property type="component" value="Unassembled WGS sequence"/>
</dbReference>
<dbReference type="EMBL" id="MHOM01000011">
    <property type="protein sequence ID" value="OGZ65166.1"/>
    <property type="molecule type" value="Genomic_DNA"/>
</dbReference>
<dbReference type="GO" id="GO:0050511">
    <property type="term" value="F:undecaprenyldiphospho-muramoylpentapeptide beta-N-acetylglucosaminyltransferase activity"/>
    <property type="evidence" value="ECO:0007669"/>
    <property type="project" value="UniProtKB-UniRule"/>
</dbReference>
<comment type="caution">
    <text evidence="10">Lacks conserved residue(s) required for the propagation of feature annotation.</text>
</comment>
<dbReference type="Pfam" id="PF04101">
    <property type="entry name" value="Glyco_tran_28_C"/>
    <property type="match status" value="1"/>
</dbReference>
<dbReference type="GO" id="GO:0009252">
    <property type="term" value="P:peptidoglycan biosynthetic process"/>
    <property type="evidence" value="ECO:0007669"/>
    <property type="project" value="UniProtKB-UniRule"/>
</dbReference>
<evidence type="ECO:0000313" key="13">
    <source>
        <dbReference type="EMBL" id="OGZ65166.1"/>
    </source>
</evidence>
<dbReference type="PANTHER" id="PTHR21015:SF22">
    <property type="entry name" value="GLYCOSYLTRANSFERASE"/>
    <property type="match status" value="1"/>
</dbReference>
<feature type="binding site" evidence="10">
    <location>
        <position position="197"/>
    </location>
    <ligand>
        <name>UDP-N-acetyl-alpha-D-glucosamine</name>
        <dbReference type="ChEBI" id="CHEBI:57705"/>
    </ligand>
</feature>
<dbReference type="SUPFAM" id="SSF53756">
    <property type="entry name" value="UDP-Glycosyltransferase/glycogen phosphorylase"/>
    <property type="match status" value="1"/>
</dbReference>
<dbReference type="CDD" id="cd03785">
    <property type="entry name" value="GT28_MurG"/>
    <property type="match status" value="1"/>
</dbReference>
<keyword evidence="8 10" id="KW-0131">Cell cycle</keyword>
<dbReference type="AlphaFoldDB" id="A0A1G2HRJ1"/>
<evidence type="ECO:0000259" key="12">
    <source>
        <dbReference type="Pfam" id="PF04101"/>
    </source>
</evidence>
<comment type="pathway">
    <text evidence="10">Cell wall biogenesis; peptidoglycan biosynthesis.</text>
</comment>
<keyword evidence="5 10" id="KW-0133">Cell shape</keyword>
<feature type="binding site" evidence="10">
    <location>
        <begin position="10"/>
        <end position="12"/>
    </location>
    <ligand>
        <name>UDP-N-acetyl-alpha-D-glucosamine</name>
        <dbReference type="ChEBI" id="CHEBI:57705"/>
    </ligand>
</feature>
<feature type="domain" description="Glycosyltransferase family 28 N-terminal" evidence="11">
    <location>
        <begin position="3"/>
        <end position="146"/>
    </location>
</feature>
<accession>A0A1G2HRJ1</accession>
<dbReference type="EC" id="2.4.1.227" evidence="10"/>
<dbReference type="InterPro" id="IPR007235">
    <property type="entry name" value="Glyco_trans_28_C"/>
</dbReference>
<evidence type="ECO:0000256" key="10">
    <source>
        <dbReference type="HAMAP-Rule" id="MF_00033"/>
    </source>
</evidence>
<organism evidence="13 14">
    <name type="scientific">Candidatus Staskawiczbacteria bacterium RIFCSPHIGHO2_01_FULL_36_16</name>
    <dbReference type="NCBI Taxonomy" id="1802200"/>
    <lineage>
        <taxon>Bacteria</taxon>
        <taxon>Candidatus Staskawicziibacteriota</taxon>
    </lineage>
</organism>
<comment type="function">
    <text evidence="10">Cell wall formation. Catalyzes the transfer of a GlcNAc subunit on undecaprenyl-pyrophosphoryl-MurNAc-pentapeptide (lipid intermediate I) to form undecaprenyl-pyrophosphoryl-MurNAc-(pentapeptide)GlcNAc (lipid intermediate II).</text>
</comment>
<dbReference type="UniPathway" id="UPA00219"/>
<evidence type="ECO:0000256" key="5">
    <source>
        <dbReference type="ARBA" id="ARBA00022960"/>
    </source>
</evidence>
<proteinExistence type="inferred from homology"/>
<comment type="similarity">
    <text evidence="10">Belongs to the glycosyltransferase 28 family. MurG subfamily.</text>
</comment>
<keyword evidence="7 10" id="KW-0472">Membrane</keyword>
<protein>
    <recommendedName>
        <fullName evidence="10">UDP-N-acetylglucosamine--N-acetylmuramyl-(pentapeptide) pyrophosphoryl-undecaprenol N-acetylglucosamine transferase</fullName>
        <ecNumber evidence="10">2.4.1.227</ecNumber>
    </recommendedName>
    <alternativeName>
        <fullName evidence="10">Undecaprenyl-PP-MurNAc-pentapeptide-UDPGlcNAc GlcNAc transferase</fullName>
    </alternativeName>
</protein>
<evidence type="ECO:0000313" key="14">
    <source>
        <dbReference type="Proteomes" id="UP000177190"/>
    </source>
</evidence>
<dbReference type="PANTHER" id="PTHR21015">
    <property type="entry name" value="UDP-N-ACETYLGLUCOSAMINE--N-ACETYLMURAMYL-(PENTAPEPTIDE) PYROPHOSPHORYL-UNDECAPRENOL N-ACETYLGLUCOSAMINE TRANSFERASE 1"/>
    <property type="match status" value="1"/>
</dbReference>
<sequence length="371" mass="41683">MKILFTGGGTGGHVYPLVAVIREIRRIYPKKNLDFYYLGPKDEFGLILLAQEGLIIKTIISGKIRRYFSFQNFADILFKIPIGVLQSFFYLLFLRPDLVLSKGGSGSIAVTWSARILRIPVFLHESDVVPGLSNQQTSKWAKKVFTSFEKTEYFDPKVTTFTGNPIRKEILEGDAKTAGEIFNLTFTKPIFLIMGGSQGAQSINDFILRILNDFLKDFEIIHVAGRENIKETEAEAQVVIDKDLEKYYHPIGFLDEDKIKHAYKAADFILSRSGSGSIFEIAAVGKPSVLIPLPTAAANHQAKNAYVYANTEAAIVIEQENLTPNFFMQEIQLLFLHPEKLEQMHQAALAFAKPLAARAIAREILEFLMLD</sequence>
<comment type="caution">
    <text evidence="13">The sequence shown here is derived from an EMBL/GenBank/DDBJ whole genome shotgun (WGS) entry which is preliminary data.</text>
</comment>
<keyword evidence="4 10" id="KW-0808">Transferase</keyword>
<dbReference type="GO" id="GO:0071555">
    <property type="term" value="P:cell wall organization"/>
    <property type="evidence" value="ECO:0007669"/>
    <property type="project" value="UniProtKB-KW"/>
</dbReference>
<evidence type="ECO:0000256" key="1">
    <source>
        <dbReference type="ARBA" id="ARBA00022475"/>
    </source>
</evidence>
<keyword evidence="3 10" id="KW-0328">Glycosyltransferase</keyword>
<evidence type="ECO:0000259" key="11">
    <source>
        <dbReference type="Pfam" id="PF03033"/>
    </source>
</evidence>
<dbReference type="GO" id="GO:0051991">
    <property type="term" value="F:UDP-N-acetyl-D-glucosamine:N-acetylmuramoyl-L-alanyl-D-glutamyl-meso-2,6-diaminopimelyl-D-alanyl-D-alanine-diphosphoundecaprenol 4-beta-N-acetylglucosaminlytransferase activity"/>
    <property type="evidence" value="ECO:0007669"/>
    <property type="project" value="RHEA"/>
</dbReference>
<comment type="subcellular location">
    <subcellularLocation>
        <location evidence="10">Cell membrane</location>
        <topology evidence="10">Peripheral membrane protein</topology>
        <orientation evidence="10">Cytoplasmic side</orientation>
    </subcellularLocation>
</comment>
<keyword evidence="2 10" id="KW-0132">Cell division</keyword>
<evidence type="ECO:0000256" key="6">
    <source>
        <dbReference type="ARBA" id="ARBA00022984"/>
    </source>
</evidence>
<dbReference type="GO" id="GO:0005886">
    <property type="term" value="C:plasma membrane"/>
    <property type="evidence" value="ECO:0007669"/>
    <property type="project" value="UniProtKB-SubCell"/>
</dbReference>
<comment type="catalytic activity">
    <reaction evidence="10">
        <text>di-trans,octa-cis-undecaprenyl diphospho-N-acetyl-alpha-D-muramoyl-L-alanyl-D-glutamyl-meso-2,6-diaminopimeloyl-D-alanyl-D-alanine + UDP-N-acetyl-alpha-D-glucosamine = di-trans,octa-cis-undecaprenyl diphospho-[N-acetyl-alpha-D-glucosaminyl-(1-&gt;4)]-N-acetyl-alpha-D-muramoyl-L-alanyl-D-glutamyl-meso-2,6-diaminopimeloyl-D-alanyl-D-alanine + UDP + H(+)</text>
        <dbReference type="Rhea" id="RHEA:31227"/>
        <dbReference type="ChEBI" id="CHEBI:15378"/>
        <dbReference type="ChEBI" id="CHEBI:57705"/>
        <dbReference type="ChEBI" id="CHEBI:58223"/>
        <dbReference type="ChEBI" id="CHEBI:61387"/>
        <dbReference type="ChEBI" id="CHEBI:61388"/>
        <dbReference type="EC" id="2.4.1.227"/>
    </reaction>
</comment>
<feature type="domain" description="Glycosyl transferase family 28 C-terminal" evidence="12">
    <location>
        <begin position="192"/>
        <end position="354"/>
    </location>
</feature>
<keyword evidence="9 10" id="KW-0961">Cell wall biogenesis/degradation</keyword>
<dbReference type="InterPro" id="IPR006009">
    <property type="entry name" value="GlcNAc_MurG"/>
</dbReference>
<evidence type="ECO:0000256" key="9">
    <source>
        <dbReference type="ARBA" id="ARBA00023316"/>
    </source>
</evidence>
<evidence type="ECO:0000256" key="8">
    <source>
        <dbReference type="ARBA" id="ARBA00023306"/>
    </source>
</evidence>
<dbReference type="GO" id="GO:0005975">
    <property type="term" value="P:carbohydrate metabolic process"/>
    <property type="evidence" value="ECO:0007669"/>
    <property type="project" value="InterPro"/>
</dbReference>
<evidence type="ECO:0000256" key="3">
    <source>
        <dbReference type="ARBA" id="ARBA00022676"/>
    </source>
</evidence>
<gene>
    <name evidence="10" type="primary">murG</name>
    <name evidence="13" type="ORF">A2812_01175</name>
</gene>
<feature type="binding site" evidence="10">
    <location>
        <position position="301"/>
    </location>
    <ligand>
        <name>UDP-N-acetyl-alpha-D-glucosamine</name>
        <dbReference type="ChEBI" id="CHEBI:57705"/>
    </ligand>
</feature>
<dbReference type="HAMAP" id="MF_00033">
    <property type="entry name" value="MurG"/>
    <property type="match status" value="1"/>
</dbReference>
<keyword evidence="1 10" id="KW-1003">Cell membrane</keyword>
<keyword evidence="6 10" id="KW-0573">Peptidoglycan synthesis</keyword>
<dbReference type="GO" id="GO:0051301">
    <property type="term" value="P:cell division"/>
    <property type="evidence" value="ECO:0007669"/>
    <property type="project" value="UniProtKB-KW"/>
</dbReference>
<dbReference type="InterPro" id="IPR004276">
    <property type="entry name" value="GlycoTrans_28_N"/>
</dbReference>